<keyword evidence="2" id="KW-1185">Reference proteome</keyword>
<comment type="caution">
    <text evidence="1">The sequence shown here is derived from an EMBL/GenBank/DDBJ whole genome shotgun (WGS) entry which is preliminary data.</text>
</comment>
<evidence type="ECO:0000313" key="2">
    <source>
        <dbReference type="Proteomes" id="UP000613160"/>
    </source>
</evidence>
<evidence type="ECO:0008006" key="3">
    <source>
        <dbReference type="Google" id="ProtNLM"/>
    </source>
</evidence>
<dbReference type="RefSeq" id="WP_188854764.1">
    <property type="nucleotide sequence ID" value="NZ_BMJJ01000014.1"/>
</dbReference>
<organism evidence="1 2">
    <name type="scientific">Aureimonas glaciei</name>
    <dbReference type="NCBI Taxonomy" id="1776957"/>
    <lineage>
        <taxon>Bacteria</taxon>
        <taxon>Pseudomonadati</taxon>
        <taxon>Pseudomonadota</taxon>
        <taxon>Alphaproteobacteria</taxon>
        <taxon>Hyphomicrobiales</taxon>
        <taxon>Aurantimonadaceae</taxon>
        <taxon>Aureimonas</taxon>
    </lineage>
</organism>
<evidence type="ECO:0000313" key="1">
    <source>
        <dbReference type="EMBL" id="GGD37797.1"/>
    </source>
</evidence>
<dbReference type="EMBL" id="BMJJ01000014">
    <property type="protein sequence ID" value="GGD37797.1"/>
    <property type="molecule type" value="Genomic_DNA"/>
</dbReference>
<name>A0A916YB64_9HYPH</name>
<dbReference type="AlphaFoldDB" id="A0A916YB64"/>
<reference evidence="1" key="2">
    <citation type="submission" date="2020-09" db="EMBL/GenBank/DDBJ databases">
        <authorList>
            <person name="Sun Q."/>
            <person name="Zhou Y."/>
        </authorList>
    </citation>
    <scope>NUCLEOTIDE SEQUENCE</scope>
    <source>
        <strain evidence="1">CGMCC 1.15493</strain>
    </source>
</reference>
<dbReference type="SUPFAM" id="SSF51182">
    <property type="entry name" value="RmlC-like cupins"/>
    <property type="match status" value="1"/>
</dbReference>
<gene>
    <name evidence="1" type="ORF">GCM10011335_45660</name>
</gene>
<dbReference type="Proteomes" id="UP000613160">
    <property type="component" value="Unassembled WGS sequence"/>
</dbReference>
<accession>A0A916YB64</accession>
<dbReference type="InterPro" id="IPR014710">
    <property type="entry name" value="RmlC-like_jellyroll"/>
</dbReference>
<protein>
    <recommendedName>
        <fullName evidence="3">Cupin</fullName>
    </recommendedName>
</protein>
<sequence length="109" mass="11455">MALKHAEAGEVVDISPLGEAIHGAKTRAIVKSTSFEAIRLVVPEGTVLPAHQVPGELTLHCLEGCVEIELGAGSQELSAGQWIYLEGGQVHAVRGLQPSSLLLTIILAR</sequence>
<reference evidence="1" key="1">
    <citation type="journal article" date="2014" name="Int. J. Syst. Evol. Microbiol.">
        <title>Complete genome sequence of Corynebacterium casei LMG S-19264T (=DSM 44701T), isolated from a smear-ripened cheese.</title>
        <authorList>
            <consortium name="US DOE Joint Genome Institute (JGI-PGF)"/>
            <person name="Walter F."/>
            <person name="Albersmeier A."/>
            <person name="Kalinowski J."/>
            <person name="Ruckert C."/>
        </authorList>
    </citation>
    <scope>NUCLEOTIDE SEQUENCE</scope>
    <source>
        <strain evidence="1">CGMCC 1.15493</strain>
    </source>
</reference>
<proteinExistence type="predicted"/>
<dbReference type="Gene3D" id="2.60.120.10">
    <property type="entry name" value="Jelly Rolls"/>
    <property type="match status" value="1"/>
</dbReference>
<dbReference type="InterPro" id="IPR011051">
    <property type="entry name" value="RmlC_Cupin_sf"/>
</dbReference>